<dbReference type="PANTHER" id="PTHR46268:SF6">
    <property type="entry name" value="UNIVERSAL STRESS PROTEIN UP12"/>
    <property type="match status" value="1"/>
</dbReference>
<feature type="domain" description="UspA" evidence="2">
    <location>
        <begin position="2"/>
        <end position="128"/>
    </location>
</feature>
<name>A0A939K920_9BURK</name>
<dbReference type="EMBL" id="JAFNME010000001">
    <property type="protein sequence ID" value="MBO1248340.1"/>
    <property type="molecule type" value="Genomic_DNA"/>
</dbReference>
<dbReference type="Pfam" id="PF00582">
    <property type="entry name" value="Usp"/>
    <property type="match status" value="1"/>
</dbReference>
<gene>
    <name evidence="3" type="ORF">J1777_00560</name>
</gene>
<dbReference type="InterPro" id="IPR006015">
    <property type="entry name" value="Universal_stress_UspA"/>
</dbReference>
<comment type="similarity">
    <text evidence="1">Belongs to the universal stress protein A family.</text>
</comment>
<comment type="caution">
    <text evidence="3">The sequence shown here is derived from an EMBL/GenBank/DDBJ whole genome shotgun (WGS) entry which is preliminary data.</text>
</comment>
<dbReference type="InterPro" id="IPR014729">
    <property type="entry name" value="Rossmann-like_a/b/a_fold"/>
</dbReference>
<proteinExistence type="inferred from homology"/>
<keyword evidence="4" id="KW-1185">Reference proteome</keyword>
<dbReference type="PRINTS" id="PR01438">
    <property type="entry name" value="UNVRSLSTRESS"/>
</dbReference>
<evidence type="ECO:0000313" key="3">
    <source>
        <dbReference type="EMBL" id="MBO1248340.1"/>
    </source>
</evidence>
<evidence type="ECO:0000256" key="1">
    <source>
        <dbReference type="ARBA" id="ARBA00008791"/>
    </source>
</evidence>
<dbReference type="RefSeq" id="WP_207573898.1">
    <property type="nucleotide sequence ID" value="NZ_JAFNME010000001.1"/>
</dbReference>
<organism evidence="3 4">
    <name type="scientific">Comamonas denitrificans</name>
    <dbReference type="NCBI Taxonomy" id="117506"/>
    <lineage>
        <taxon>Bacteria</taxon>
        <taxon>Pseudomonadati</taxon>
        <taxon>Pseudomonadota</taxon>
        <taxon>Betaproteobacteria</taxon>
        <taxon>Burkholderiales</taxon>
        <taxon>Comamonadaceae</taxon>
        <taxon>Comamonas</taxon>
    </lineage>
</organism>
<reference evidence="3" key="1">
    <citation type="submission" date="2021-03" db="EMBL/GenBank/DDBJ databases">
        <title>Comamonas denitrificans.</title>
        <authorList>
            <person name="Finster K."/>
        </authorList>
    </citation>
    <scope>NUCLEOTIDE SEQUENCE</scope>
    <source>
        <strain evidence="3">MM2021_4</strain>
    </source>
</reference>
<dbReference type="Proteomes" id="UP000664731">
    <property type="component" value="Unassembled WGS sequence"/>
</dbReference>
<dbReference type="AlphaFoldDB" id="A0A939K920"/>
<dbReference type="CDD" id="cd00293">
    <property type="entry name" value="USP-like"/>
    <property type="match status" value="1"/>
</dbReference>
<dbReference type="Gene3D" id="3.40.50.620">
    <property type="entry name" value="HUPs"/>
    <property type="match status" value="1"/>
</dbReference>
<evidence type="ECO:0000313" key="4">
    <source>
        <dbReference type="Proteomes" id="UP000664731"/>
    </source>
</evidence>
<protein>
    <submittedName>
        <fullName evidence="3">Universal stress protein</fullName>
    </submittedName>
</protein>
<sequence length="130" mass="14117">MTILVAYAPRPEGEAALEKGIEAATRRNERLIVVNAAVGGPQEDPNIVSGHDAERLEQRLQGLSIPAEFKMFVRGHNAVEEIQNLVHREQVSLLVIGLRRRSAVGKLLLGSVAHDILMSVPCPVLAVKAE</sequence>
<evidence type="ECO:0000259" key="2">
    <source>
        <dbReference type="Pfam" id="PF00582"/>
    </source>
</evidence>
<dbReference type="SUPFAM" id="SSF52402">
    <property type="entry name" value="Adenine nucleotide alpha hydrolases-like"/>
    <property type="match status" value="1"/>
</dbReference>
<accession>A0A939K920</accession>
<dbReference type="PANTHER" id="PTHR46268">
    <property type="entry name" value="STRESS RESPONSE PROTEIN NHAX"/>
    <property type="match status" value="1"/>
</dbReference>
<dbReference type="InterPro" id="IPR006016">
    <property type="entry name" value="UspA"/>
</dbReference>